<organism evidence="5 6">
    <name type="scientific">Microbacterium alkaliflavum</name>
    <dbReference type="NCBI Taxonomy" id="3248839"/>
    <lineage>
        <taxon>Bacteria</taxon>
        <taxon>Bacillati</taxon>
        <taxon>Actinomycetota</taxon>
        <taxon>Actinomycetes</taxon>
        <taxon>Micrococcales</taxon>
        <taxon>Microbacteriaceae</taxon>
        <taxon>Microbacterium</taxon>
    </lineage>
</organism>
<dbReference type="Pfam" id="PF03358">
    <property type="entry name" value="FMN_red"/>
    <property type="match status" value="1"/>
</dbReference>
<dbReference type="PANTHER" id="PTHR43408:SF2">
    <property type="entry name" value="FMN REDUCTASE (NADPH)"/>
    <property type="match status" value="1"/>
</dbReference>
<gene>
    <name evidence="5" type="ORF">ACH3VR_20780</name>
</gene>
<dbReference type="EMBL" id="JBIQWL010000012">
    <property type="protein sequence ID" value="MFH8252813.1"/>
    <property type="molecule type" value="Genomic_DNA"/>
</dbReference>
<accession>A0ABW7QEK8</accession>
<evidence type="ECO:0000259" key="4">
    <source>
        <dbReference type="Pfam" id="PF03358"/>
    </source>
</evidence>
<dbReference type="InterPro" id="IPR029039">
    <property type="entry name" value="Flavoprotein-like_sf"/>
</dbReference>
<evidence type="ECO:0000256" key="2">
    <source>
        <dbReference type="ARBA" id="ARBA00022643"/>
    </source>
</evidence>
<feature type="domain" description="NADPH-dependent FMN reductase-like" evidence="4">
    <location>
        <begin position="5"/>
        <end position="145"/>
    </location>
</feature>
<evidence type="ECO:0000256" key="3">
    <source>
        <dbReference type="ARBA" id="ARBA00023002"/>
    </source>
</evidence>
<dbReference type="InterPro" id="IPR005025">
    <property type="entry name" value="FMN_Rdtase-like_dom"/>
</dbReference>
<keyword evidence="6" id="KW-1185">Reference proteome</keyword>
<reference evidence="5 6" key="1">
    <citation type="submission" date="2024-09" db="EMBL/GenBank/DDBJ databases">
        <authorList>
            <person name="Pan X."/>
        </authorList>
    </citation>
    <scope>NUCLEOTIDE SEQUENCE [LARGE SCALE GENOMIC DNA]</scope>
    <source>
        <strain evidence="5 6">B2969</strain>
    </source>
</reference>
<protein>
    <submittedName>
        <fullName evidence="5">NAD(P)H-dependent oxidoreductase</fullName>
    </submittedName>
</protein>
<dbReference type="SUPFAM" id="SSF52218">
    <property type="entry name" value="Flavoproteins"/>
    <property type="match status" value="1"/>
</dbReference>
<proteinExistence type="predicted"/>
<dbReference type="PANTHER" id="PTHR43408">
    <property type="entry name" value="FMN REDUCTASE (NADPH)"/>
    <property type="match status" value="1"/>
</dbReference>
<comment type="caution">
    <text evidence="5">The sequence shown here is derived from an EMBL/GenBank/DDBJ whole genome shotgun (WGS) entry which is preliminary data.</text>
</comment>
<evidence type="ECO:0000313" key="5">
    <source>
        <dbReference type="EMBL" id="MFH8252813.1"/>
    </source>
</evidence>
<keyword evidence="1" id="KW-0285">Flavoprotein</keyword>
<dbReference type="Proteomes" id="UP001610861">
    <property type="component" value="Unassembled WGS sequence"/>
</dbReference>
<evidence type="ECO:0000313" key="6">
    <source>
        <dbReference type="Proteomes" id="UP001610861"/>
    </source>
</evidence>
<evidence type="ECO:0000256" key="1">
    <source>
        <dbReference type="ARBA" id="ARBA00022630"/>
    </source>
</evidence>
<dbReference type="Gene3D" id="3.40.50.360">
    <property type="match status" value="1"/>
</dbReference>
<dbReference type="RefSeq" id="WP_397558241.1">
    <property type="nucleotide sequence ID" value="NZ_JBIQWL010000012.1"/>
</dbReference>
<keyword evidence="3" id="KW-0560">Oxidoreductase</keyword>
<sequence>MTLVVTAVSGSLHAPGFTTVLLEGIVSRIARERDVDAEVVELSALARDIASALTGGERTAALELALERLGRSDLVVVGTPIYRGSYTGLFKSFFDLVHQDALEGVPVILAAGGGNDQHTLAIDHELRPLFAFFRALTAPVGIYARPGDYADGRIASDSLVTQIERAVEASLALVRGTVDA</sequence>
<name>A0ABW7QEK8_9MICO</name>
<keyword evidence="2" id="KW-0288">FMN</keyword>
<dbReference type="InterPro" id="IPR051814">
    <property type="entry name" value="NAD(P)H-dep_FMN_reductase"/>
</dbReference>